<dbReference type="Pfam" id="PF21545">
    <property type="entry name" value="T7SS_EccA1_N"/>
    <property type="match status" value="1"/>
</dbReference>
<dbReference type="InterPro" id="IPR011990">
    <property type="entry name" value="TPR-like_helical_dom_sf"/>
</dbReference>
<dbReference type="InterPro" id="IPR049078">
    <property type="entry name" value="T7SS_EccA1-like_N"/>
</dbReference>
<name>A0ABM7P052_9BACT</name>
<evidence type="ECO:0000256" key="2">
    <source>
        <dbReference type="SAM" id="Phobius"/>
    </source>
</evidence>
<feature type="domain" description="ESX-1 secretion system protein EccA1-like N-terminal" evidence="3">
    <location>
        <begin position="101"/>
        <end position="211"/>
    </location>
</feature>
<protein>
    <recommendedName>
        <fullName evidence="3">ESX-1 secretion system protein EccA1-like N-terminal domain-containing protein</fullName>
    </recommendedName>
</protein>
<evidence type="ECO:0000256" key="1">
    <source>
        <dbReference type="PROSITE-ProRule" id="PRU00339"/>
    </source>
</evidence>
<keyword evidence="1" id="KW-0802">TPR repeat</keyword>
<dbReference type="Gene3D" id="1.25.40.10">
    <property type="entry name" value="Tetratricopeptide repeat domain"/>
    <property type="match status" value="2"/>
</dbReference>
<evidence type="ECO:0000313" key="4">
    <source>
        <dbReference type="EMBL" id="BCS86120.1"/>
    </source>
</evidence>
<dbReference type="SUPFAM" id="SSF48452">
    <property type="entry name" value="TPR-like"/>
    <property type="match status" value="1"/>
</dbReference>
<evidence type="ECO:0000313" key="5">
    <source>
        <dbReference type="Proteomes" id="UP001319045"/>
    </source>
</evidence>
<dbReference type="EMBL" id="AP024484">
    <property type="protein sequence ID" value="BCS86120.1"/>
    <property type="molecule type" value="Genomic_DNA"/>
</dbReference>
<proteinExistence type="predicted"/>
<keyword evidence="2" id="KW-1133">Transmembrane helix</keyword>
<dbReference type="Proteomes" id="UP001319045">
    <property type="component" value="Chromosome"/>
</dbReference>
<keyword evidence="2" id="KW-0472">Membrane</keyword>
<evidence type="ECO:0000259" key="3">
    <source>
        <dbReference type="Pfam" id="PF21545"/>
    </source>
</evidence>
<gene>
    <name evidence="4" type="ORF">prwr041_20130</name>
</gene>
<accession>A0ABM7P052</accession>
<organism evidence="4 5">
    <name type="scientific">Prevotella herbatica</name>
    <dbReference type="NCBI Taxonomy" id="2801997"/>
    <lineage>
        <taxon>Bacteria</taxon>
        <taxon>Pseudomonadati</taxon>
        <taxon>Bacteroidota</taxon>
        <taxon>Bacteroidia</taxon>
        <taxon>Bacteroidales</taxon>
        <taxon>Prevotellaceae</taxon>
        <taxon>Prevotella</taxon>
    </lineage>
</organism>
<dbReference type="InterPro" id="IPR019734">
    <property type="entry name" value="TPR_rpt"/>
</dbReference>
<feature type="transmembrane region" description="Helical" evidence="2">
    <location>
        <begin position="28"/>
        <end position="49"/>
    </location>
</feature>
<reference evidence="4 5" key="1">
    <citation type="journal article" date="2022" name="Int. J. Syst. Evol. Microbiol.">
        <title>Prevotella herbatica sp. nov., a plant polysaccharide-decomposing anaerobic bacterium isolated from a methanogenic reactor.</title>
        <authorList>
            <person name="Uek A."/>
            <person name="Tonouchi A."/>
            <person name="Kaku N."/>
            <person name="Ueki K."/>
        </authorList>
    </citation>
    <scope>NUCLEOTIDE SEQUENCE [LARGE SCALE GENOMIC DNA]</scope>
    <source>
        <strain evidence="4 5">WR041</strain>
    </source>
</reference>
<dbReference type="PROSITE" id="PS50005">
    <property type="entry name" value="TPR"/>
    <property type="match status" value="1"/>
</dbReference>
<sequence>MANKNQQRAYNNESLLNSETFFDKNKKAIIVAVLAIIVIIAGFFIYKAYVGGPREEKASTELAKGQEYFNAEQFDKALNGDGAGFTGFVNIINNYGGTDAANLANLYAGLSYANLNKWNDAVKFLDEYSPSNDAMVSPAAVAALGNAYAHVNQLDKAISSLKKAADMADSEGKDGVNNSLAPTFRLQAGILLESQGKKEDALEIYQNIKSKYVNSPLVQSQEIDKYIERASR</sequence>
<feature type="repeat" description="TPR" evidence="1">
    <location>
        <begin position="138"/>
        <end position="171"/>
    </location>
</feature>
<keyword evidence="2" id="KW-0812">Transmembrane</keyword>
<keyword evidence="5" id="KW-1185">Reference proteome</keyword>
<dbReference type="RefSeq" id="WP_207153709.1">
    <property type="nucleotide sequence ID" value="NZ_AP024484.1"/>
</dbReference>